<dbReference type="PANTHER" id="PTHR37943:SF1">
    <property type="entry name" value="PROTEIN VES"/>
    <property type="match status" value="1"/>
</dbReference>
<reference evidence="1 2" key="1">
    <citation type="submission" date="2018-10" db="EMBL/GenBank/DDBJ databases">
        <title>Lactobacillus sp. R7 and Lactobacillus sp. R19 isolated from fermented mustard green product of Taiwan.</title>
        <authorList>
            <person name="Lin S.-T."/>
        </authorList>
    </citation>
    <scope>NUCLEOTIDE SEQUENCE [LARGE SCALE GENOMIC DNA]</scope>
    <source>
        <strain evidence="1 2">BCRC 81127</strain>
    </source>
</reference>
<dbReference type="Pfam" id="PF05962">
    <property type="entry name" value="HutD"/>
    <property type="match status" value="1"/>
</dbReference>
<keyword evidence="2" id="KW-1185">Reference proteome</keyword>
<dbReference type="OrthoDB" id="9786443at2"/>
<protein>
    <recommendedName>
        <fullName evidence="3">HutD family protein</fullName>
    </recommendedName>
</protein>
<dbReference type="EMBL" id="RKLY01000032">
    <property type="protein sequence ID" value="TGD21762.1"/>
    <property type="molecule type" value="Genomic_DNA"/>
</dbReference>
<proteinExistence type="predicted"/>
<dbReference type="RefSeq" id="WP_135374067.1">
    <property type="nucleotide sequence ID" value="NZ_RKLY01000032.1"/>
</dbReference>
<gene>
    <name evidence="1" type="ORF">EGT49_10460</name>
</gene>
<dbReference type="AlphaFoldDB" id="A0A4Z0JIA1"/>
<dbReference type="InterPro" id="IPR011051">
    <property type="entry name" value="RmlC_Cupin_sf"/>
</dbReference>
<dbReference type="SUPFAM" id="SSF51182">
    <property type="entry name" value="RmlC-like cupins"/>
    <property type="match status" value="1"/>
</dbReference>
<comment type="caution">
    <text evidence="1">The sequence shown here is derived from an EMBL/GenBank/DDBJ whole genome shotgun (WGS) entry which is preliminary data.</text>
</comment>
<dbReference type="InterPro" id="IPR010282">
    <property type="entry name" value="Uncharacterised_HutD/Ves"/>
</dbReference>
<dbReference type="InterPro" id="IPR014710">
    <property type="entry name" value="RmlC-like_jellyroll"/>
</dbReference>
<evidence type="ECO:0000313" key="1">
    <source>
        <dbReference type="EMBL" id="TGD21762.1"/>
    </source>
</evidence>
<dbReference type="PANTHER" id="PTHR37943">
    <property type="entry name" value="PROTEIN VES"/>
    <property type="match status" value="1"/>
</dbReference>
<sequence>MKKEISQVSSSVNLITLTENDYLVSDWSGGKTKELYLRPQTSKYLINDFDYRISSATVEQDSTTFTSLPGYKRIILPLKGELALEHEQKRVSLVPYQQHAFDGGIETKSYGKCIDFNLIYRRNFHGEIIPIRHQQSFELDKGIDIVCYFLTDCTFEYRDPVESLQKELHENETLIVNSVKQKSKLTISKNETDTTEVLALLVLIDKNDKTVT</sequence>
<name>A0A4Z0JIA1_9LACO</name>
<dbReference type="Proteomes" id="UP000298021">
    <property type="component" value="Unassembled WGS sequence"/>
</dbReference>
<evidence type="ECO:0000313" key="2">
    <source>
        <dbReference type="Proteomes" id="UP000298021"/>
    </source>
</evidence>
<accession>A0A4Z0JIA1</accession>
<organism evidence="1 2">
    <name type="scientific">Companilactobacillus suantsaicola</name>
    <dbReference type="NCBI Taxonomy" id="2487723"/>
    <lineage>
        <taxon>Bacteria</taxon>
        <taxon>Bacillati</taxon>
        <taxon>Bacillota</taxon>
        <taxon>Bacilli</taxon>
        <taxon>Lactobacillales</taxon>
        <taxon>Lactobacillaceae</taxon>
        <taxon>Companilactobacillus</taxon>
    </lineage>
</organism>
<dbReference type="Gene3D" id="2.60.120.10">
    <property type="entry name" value="Jelly Rolls"/>
    <property type="match status" value="1"/>
</dbReference>
<evidence type="ECO:0008006" key="3">
    <source>
        <dbReference type="Google" id="ProtNLM"/>
    </source>
</evidence>